<evidence type="ECO:0000313" key="2">
    <source>
        <dbReference type="EMBL" id="KGG21044.1"/>
    </source>
</evidence>
<comment type="caution">
    <text evidence="2">The sequence shown here is derived from an EMBL/GenBank/DDBJ whole genome shotgun (WGS) entry which is preliminary data.</text>
</comment>
<accession>A0A0A2C900</accession>
<feature type="transmembrane region" description="Helical" evidence="1">
    <location>
        <begin position="7"/>
        <end position="27"/>
    </location>
</feature>
<reference evidence="3" key="1">
    <citation type="journal article" date="2014" name="Sci. Data">
        <title>Genomes of diverse isolates of the marine cyanobacterium Prochlorococcus.</title>
        <authorList>
            <person name="Biller S."/>
            <person name="Berube P."/>
            <person name="Thompson J."/>
            <person name="Kelly L."/>
            <person name="Roggensack S."/>
            <person name="Awad L."/>
            <person name="Roache-Johnson K."/>
            <person name="Ding H."/>
            <person name="Giovannoni S.J."/>
            <person name="Moore L.R."/>
            <person name="Chisholm S.W."/>
        </authorList>
    </citation>
    <scope>NUCLEOTIDE SEQUENCE [LARGE SCALE GENOMIC DNA]</scope>
    <source>
        <strain evidence="3">PAC1</strain>
    </source>
</reference>
<sequence length="37" mass="4561">MYKKLQIFIYLFVLISQNNFWLWSISLTETSLLAWSY</sequence>
<organism evidence="2 3">
    <name type="scientific">Prochlorococcus marinus str. PAC1</name>
    <dbReference type="NCBI Taxonomy" id="59924"/>
    <lineage>
        <taxon>Bacteria</taxon>
        <taxon>Bacillati</taxon>
        <taxon>Cyanobacteriota</taxon>
        <taxon>Cyanophyceae</taxon>
        <taxon>Synechococcales</taxon>
        <taxon>Prochlorococcaceae</taxon>
        <taxon>Prochlorococcus</taxon>
    </lineage>
</organism>
<dbReference type="Proteomes" id="UP000030392">
    <property type="component" value="Unassembled WGS sequence"/>
</dbReference>
<dbReference type="EMBL" id="JNAX01000010">
    <property type="protein sequence ID" value="KGG21044.1"/>
    <property type="molecule type" value="Genomic_DNA"/>
</dbReference>
<keyword evidence="1" id="KW-1133">Transmembrane helix</keyword>
<proteinExistence type="predicted"/>
<gene>
    <name evidence="2" type="ORF">EV03_0984</name>
</gene>
<name>A0A0A2C900_PROMR</name>
<evidence type="ECO:0000313" key="3">
    <source>
        <dbReference type="Proteomes" id="UP000030392"/>
    </source>
</evidence>
<protein>
    <submittedName>
        <fullName evidence="2">Uncharacterized protein</fullName>
    </submittedName>
</protein>
<evidence type="ECO:0000256" key="1">
    <source>
        <dbReference type="SAM" id="Phobius"/>
    </source>
</evidence>
<keyword evidence="1" id="KW-0812">Transmembrane</keyword>
<dbReference type="AlphaFoldDB" id="A0A0A2C900"/>
<keyword evidence="1" id="KW-0472">Membrane</keyword>